<protein>
    <recommendedName>
        <fullName evidence="5">Glycoside hydrolase family 5 domain-containing protein</fullName>
    </recommendedName>
</protein>
<evidence type="ECO:0000313" key="6">
    <source>
        <dbReference type="EMBL" id="ABY36757.1"/>
    </source>
</evidence>
<dbReference type="InterPro" id="IPR017853">
    <property type="entry name" value="GH"/>
</dbReference>
<organism evidence="6 7">
    <name type="scientific">Chloroflexus aurantiacus (strain ATCC 29366 / DSM 635 / J-10-fl)</name>
    <dbReference type="NCBI Taxonomy" id="324602"/>
    <lineage>
        <taxon>Bacteria</taxon>
        <taxon>Bacillati</taxon>
        <taxon>Chloroflexota</taxon>
        <taxon>Chloroflexia</taxon>
        <taxon>Chloroflexales</taxon>
        <taxon>Chloroflexineae</taxon>
        <taxon>Chloroflexaceae</taxon>
        <taxon>Chloroflexus</taxon>
    </lineage>
</organism>
<feature type="domain" description="Glycoside hydrolase family 5" evidence="5">
    <location>
        <begin position="47"/>
        <end position="267"/>
    </location>
</feature>
<dbReference type="PATRIC" id="fig|324602.8.peg.4024"/>
<dbReference type="RefSeq" id="WP_012259410.1">
    <property type="nucleotide sequence ID" value="NC_010175.1"/>
</dbReference>
<reference evidence="7" key="1">
    <citation type="journal article" date="2011" name="BMC Genomics">
        <title>Complete genome sequence of the filamentous anoxygenic phototrophic bacterium Chloroflexus aurantiacus.</title>
        <authorList>
            <person name="Tang K.H."/>
            <person name="Barry K."/>
            <person name="Chertkov O."/>
            <person name="Dalin E."/>
            <person name="Han C.S."/>
            <person name="Hauser L.J."/>
            <person name="Honchak B.M."/>
            <person name="Karbach L.E."/>
            <person name="Land M.L."/>
            <person name="Lapidus A."/>
            <person name="Larimer F.W."/>
            <person name="Mikhailova N."/>
            <person name="Pitluck S."/>
            <person name="Pierson B.K."/>
            <person name="Blankenship R.E."/>
        </authorList>
    </citation>
    <scope>NUCLEOTIDE SEQUENCE [LARGE SCALE GENOMIC DNA]</scope>
    <source>
        <strain evidence="7">ATCC 29366 / DSM 635 / J-10-fl</strain>
    </source>
</reference>
<dbReference type="PANTHER" id="PTHR12631">
    <property type="entry name" value="ALPHA-L-IDURONIDASE"/>
    <property type="match status" value="1"/>
</dbReference>
<dbReference type="HOGENOM" id="CLU_556320_0_0_0"/>
<dbReference type="Proteomes" id="UP000002008">
    <property type="component" value="Chromosome"/>
</dbReference>
<keyword evidence="7" id="KW-1185">Reference proteome</keyword>
<dbReference type="GO" id="GO:0004553">
    <property type="term" value="F:hydrolase activity, hydrolyzing O-glycosyl compounds"/>
    <property type="evidence" value="ECO:0000318"/>
    <property type="project" value="GO_Central"/>
</dbReference>
<dbReference type="Gene3D" id="3.20.20.80">
    <property type="entry name" value="Glycosidases"/>
    <property type="match status" value="1"/>
</dbReference>
<gene>
    <name evidence="6" type="ordered locus">Caur_3573</name>
</gene>
<sequence>MYRHRLIFVLVMWLIAIALPAAAQTPTNISTIYLPLVSANTIRPLGFETNTGWLSASSVYPQAANLNAHWVRLNTLSWREAQPTMGSSINWSAPSFTRFEAEVAAANALGLQVMAIIDDHPSWATGSNHICAAILDQYHDEFAAFVRAVVAKYSQAPHYVRYWELGNEPDVDPRLVGENSPFGCWGVIEDEYYGGERYGRMLMTVTPQIRAADPGAKVVFGGLLLARPQNGPNNNDGKPFNFLEGALRAGAGPYFDILAFHSYPTYFEEIGVNNAHVDFDKHPITFGGAWASRGGATLGKINFLRDVMQRYGINKPLFLNETGLLCDDRYTSYVPVSGSCNAAAPTLQQAQANHLIRSSMRAIAAGVETYIWYTLQGPGWRHAGLLDGSQQPRPAYIAMKTAIERLNEVRIPPQAFTGYGTGFEAYRFSGNGFVLDVVWSVDDTLRQITLPASSFIAAYTRDGAPIVPTISGGTATLNVGFENIYLKRKP</sequence>
<dbReference type="AlphaFoldDB" id="A9WAG7"/>
<evidence type="ECO:0000256" key="2">
    <source>
        <dbReference type="ARBA" id="ARBA00023295"/>
    </source>
</evidence>
<feature type="signal peptide" evidence="4">
    <location>
        <begin position="1"/>
        <end position="23"/>
    </location>
</feature>
<evidence type="ECO:0000259" key="5">
    <source>
        <dbReference type="Pfam" id="PF00150"/>
    </source>
</evidence>
<keyword evidence="4" id="KW-0732">Signal</keyword>
<accession>A9WAG7</accession>
<dbReference type="SUPFAM" id="SSF51445">
    <property type="entry name" value="(Trans)glycosidases"/>
    <property type="match status" value="1"/>
</dbReference>
<evidence type="ECO:0000256" key="4">
    <source>
        <dbReference type="SAM" id="SignalP"/>
    </source>
</evidence>
<evidence type="ECO:0000313" key="7">
    <source>
        <dbReference type="Proteomes" id="UP000002008"/>
    </source>
</evidence>
<dbReference type="eggNOG" id="COG3693">
    <property type="taxonomic scope" value="Bacteria"/>
</dbReference>
<keyword evidence="2 3" id="KW-0326">Glycosidase</keyword>
<dbReference type="GO" id="GO:0000272">
    <property type="term" value="P:polysaccharide catabolic process"/>
    <property type="evidence" value="ECO:0007669"/>
    <property type="project" value="InterPro"/>
</dbReference>
<dbReference type="Pfam" id="PF00150">
    <property type="entry name" value="Cellulase"/>
    <property type="match status" value="1"/>
</dbReference>
<dbReference type="InterPro" id="IPR001547">
    <property type="entry name" value="Glyco_hydro_5"/>
</dbReference>
<dbReference type="EnsemblBacteria" id="ABY36757">
    <property type="protein sequence ID" value="ABY36757"/>
    <property type="gene ID" value="Caur_3573"/>
</dbReference>
<evidence type="ECO:0000256" key="1">
    <source>
        <dbReference type="ARBA" id="ARBA00022801"/>
    </source>
</evidence>
<keyword evidence="1 3" id="KW-0378">Hydrolase</keyword>
<dbReference type="KEGG" id="cau:Caur_3573"/>
<name>A9WAG7_CHLAA</name>
<dbReference type="InterPro" id="IPR051923">
    <property type="entry name" value="Glycosyl_Hydrolase_39"/>
</dbReference>
<dbReference type="EMBL" id="CP000909">
    <property type="protein sequence ID" value="ABY36757.1"/>
    <property type="molecule type" value="Genomic_DNA"/>
</dbReference>
<feature type="chain" id="PRO_5002745695" description="Glycoside hydrolase family 5 domain-containing protein" evidence="4">
    <location>
        <begin position="24"/>
        <end position="490"/>
    </location>
</feature>
<dbReference type="PANTHER" id="PTHR12631:SF10">
    <property type="entry name" value="BETA-XYLOSIDASE-LIKE PROTEIN-RELATED"/>
    <property type="match status" value="1"/>
</dbReference>
<dbReference type="STRING" id="324602.Caur_3573"/>
<evidence type="ECO:0000256" key="3">
    <source>
        <dbReference type="RuleBase" id="RU361153"/>
    </source>
</evidence>
<comment type="similarity">
    <text evidence="3">Belongs to the glycosyl hydrolase 5 (cellulase A) family.</text>
</comment>
<dbReference type="InParanoid" id="A9WAG7"/>
<proteinExistence type="inferred from homology"/>